<name>A0ABS6U0H2_STRHA</name>
<organism evidence="1 2">
    <name type="scientific">Streptomyces halstedii</name>
    <dbReference type="NCBI Taxonomy" id="1944"/>
    <lineage>
        <taxon>Bacteria</taxon>
        <taxon>Bacillati</taxon>
        <taxon>Actinomycetota</taxon>
        <taxon>Actinomycetes</taxon>
        <taxon>Kitasatosporales</taxon>
        <taxon>Streptomycetaceae</taxon>
        <taxon>Streptomyces</taxon>
    </lineage>
</organism>
<dbReference type="EMBL" id="JAHUVW010000003">
    <property type="protein sequence ID" value="MBV7673844.1"/>
    <property type="molecule type" value="Genomic_DNA"/>
</dbReference>
<proteinExistence type="predicted"/>
<dbReference type="RefSeq" id="WP_228873528.1">
    <property type="nucleotide sequence ID" value="NZ_JAHUVW010000003.1"/>
</dbReference>
<gene>
    <name evidence="1" type="ORF">STHAL_30825</name>
</gene>
<keyword evidence="2" id="KW-1185">Reference proteome</keyword>
<dbReference type="Proteomes" id="UP000735541">
    <property type="component" value="Unassembled WGS sequence"/>
</dbReference>
<sequence length="677" mass="74296">MGFAAYAEWQHALEQAFFSEEWDSQPVVLFVDEREARSLQQKYGVSVPLVEAVKQVVQPSSPRPFQAVEDYESSRRNGERAPSVLPLLACSVIAATRMANDGTHRANNYHDRFSELLADRPGVLTSQHYLPVAEMWKRLATWQVRWRGFHGVCTIPSMEALPHHQARIGYALSQAVLRDSDRQQLLRFFNVMRARDEAAWPLPGDALVNGISVWDYEAKFSTSFQHSLRDPDFRPLVEDLLAAIADAWDGSDVYVPHGSLRGELLVRFESKRLGWLVRLPQPGDPKYQLENGVTLRQIAATEHYMPEGLALPTARSLQRGAQLHGDGIAVSRSAAPIVLLHQNVALDCRTSAERFLPGEDHMILSAPEAAPDVERLLKRAASPGRKKEPGRLSWMPDGWTLHHHVVFDDPVVLRSAILDTAGAVVGAMPAPRFKARLQGGLLIAPDISRGLYLAGGEPDLALPDSAPGSVFLDGLDLRSGPRTAAPLRLSAYEPAPGRHTVQVGGNSLEFTTAESAPSLREAAVPIGFPLVGGCVKAYAEQASGDTAIRGAALGAGLAEADAEWPVLLCRRGADETLFLSADGRGWRVAEPDIPGWWERLPETPSGYCFEVRVPTCGGWIFQNSRDAWRLEAALPAFPNLKPDTHRGRWAQAVRAVADVGIGDEWEACVRLAQEAMQ</sequence>
<protein>
    <submittedName>
        <fullName evidence="1">Uncharacterized protein</fullName>
    </submittedName>
</protein>
<evidence type="ECO:0000313" key="2">
    <source>
        <dbReference type="Proteomes" id="UP000735541"/>
    </source>
</evidence>
<reference evidence="1 2" key="1">
    <citation type="submission" date="2021-07" db="EMBL/GenBank/DDBJ databases">
        <title>Sequencing Streptomyces halstedii LGO-A4 genome an citrus endophytic actinomycete.</title>
        <authorList>
            <person name="Samborskyy M."/>
            <person name="Scott N."/>
            <person name="Deglau R."/>
            <person name="Dickens S."/>
            <person name="Oliveira L.G."/>
        </authorList>
    </citation>
    <scope>NUCLEOTIDE SEQUENCE [LARGE SCALE GENOMIC DNA]</scope>
    <source>
        <strain evidence="1 2">LGO-A4</strain>
    </source>
</reference>
<evidence type="ECO:0000313" key="1">
    <source>
        <dbReference type="EMBL" id="MBV7673844.1"/>
    </source>
</evidence>
<accession>A0ABS6U0H2</accession>
<comment type="caution">
    <text evidence="1">The sequence shown here is derived from an EMBL/GenBank/DDBJ whole genome shotgun (WGS) entry which is preliminary data.</text>
</comment>